<dbReference type="Pfam" id="PF12890">
    <property type="entry name" value="DHOase"/>
    <property type="match status" value="1"/>
</dbReference>
<accession>A0A285RCV9</accession>
<dbReference type="SUPFAM" id="SSF51556">
    <property type="entry name" value="Metallo-dependent hydrolases"/>
    <property type="match status" value="1"/>
</dbReference>
<evidence type="ECO:0000256" key="1">
    <source>
        <dbReference type="ARBA" id="ARBA00022975"/>
    </source>
</evidence>
<comment type="caution">
    <text evidence="2">Lacks conserved residue(s) required for the propagation of feature annotation.</text>
</comment>
<dbReference type="GO" id="GO:0008270">
    <property type="term" value="F:zinc ion binding"/>
    <property type="evidence" value="ECO:0007669"/>
    <property type="project" value="UniProtKB-UniRule"/>
</dbReference>
<keyword evidence="2" id="KW-0479">Metal-binding</keyword>
<feature type="active site" evidence="2">
    <location>
        <position position="319"/>
    </location>
</feature>
<feature type="domain" description="Dihydroorotase catalytic" evidence="3">
    <location>
        <begin position="65"/>
        <end position="252"/>
    </location>
</feature>
<name>A0A285RCV9_9PROT</name>
<comment type="catalytic activity">
    <reaction evidence="2">
        <text>(S)-dihydroorotate + H2O = N-carbamoyl-L-aspartate + H(+)</text>
        <dbReference type="Rhea" id="RHEA:24296"/>
        <dbReference type="ChEBI" id="CHEBI:15377"/>
        <dbReference type="ChEBI" id="CHEBI:15378"/>
        <dbReference type="ChEBI" id="CHEBI:30864"/>
        <dbReference type="ChEBI" id="CHEBI:32814"/>
        <dbReference type="EC" id="3.5.2.3"/>
    </reaction>
</comment>
<reference evidence="4 5" key="1">
    <citation type="submission" date="2017-08" db="EMBL/GenBank/DDBJ databases">
        <authorList>
            <person name="de Groot N.N."/>
        </authorList>
    </citation>
    <scope>NUCLEOTIDE SEQUENCE [LARGE SCALE GENOMIC DNA]</scope>
    <source>
        <strain evidence="4 5">USBA 78</strain>
    </source>
</reference>
<dbReference type="GO" id="GO:0004038">
    <property type="term" value="F:allantoinase activity"/>
    <property type="evidence" value="ECO:0007669"/>
    <property type="project" value="TreeGrafter"/>
</dbReference>
<dbReference type="Gene3D" id="2.30.40.10">
    <property type="entry name" value="Urease, subunit C, domain 1"/>
    <property type="match status" value="1"/>
</dbReference>
<dbReference type="InterPro" id="IPR050138">
    <property type="entry name" value="DHOase/Allantoinase_Hydrolase"/>
</dbReference>
<dbReference type="CDD" id="cd01317">
    <property type="entry name" value="DHOase_IIa"/>
    <property type="match status" value="1"/>
</dbReference>
<feature type="binding site" evidence="2">
    <location>
        <position position="108"/>
    </location>
    <ligand>
        <name>substrate</name>
    </ligand>
</feature>
<gene>
    <name evidence="2" type="primary">pyrC</name>
    <name evidence="4" type="ORF">SAMN05428964_101511</name>
</gene>
<evidence type="ECO:0000313" key="4">
    <source>
        <dbReference type="EMBL" id="SOB91945.1"/>
    </source>
</evidence>
<feature type="binding site" evidence="2">
    <location>
        <position position="193"/>
    </location>
    <ligand>
        <name>Zn(2+)</name>
        <dbReference type="ChEBI" id="CHEBI:29105"/>
        <label>2</label>
    </ligand>
</feature>
<dbReference type="EC" id="3.5.2.3" evidence="2"/>
<dbReference type="NCBIfam" id="TIGR00857">
    <property type="entry name" value="pyrC_multi"/>
    <property type="match status" value="1"/>
</dbReference>
<dbReference type="Proteomes" id="UP000219068">
    <property type="component" value="Unassembled WGS sequence"/>
</dbReference>
<keyword evidence="2" id="KW-0378">Hydrolase</keyword>
<evidence type="ECO:0000256" key="2">
    <source>
        <dbReference type="HAMAP-Rule" id="MF_00220"/>
    </source>
</evidence>
<comment type="similarity">
    <text evidence="2">Belongs to the metallo-dependent hydrolases superfamily. DHOase family. Class I DHOase subfamily.</text>
</comment>
<dbReference type="PANTHER" id="PTHR43668:SF2">
    <property type="entry name" value="ALLANTOINASE"/>
    <property type="match status" value="1"/>
</dbReference>
<dbReference type="Gene3D" id="3.20.20.140">
    <property type="entry name" value="Metal-dependent hydrolases"/>
    <property type="match status" value="1"/>
</dbReference>
<dbReference type="InterPro" id="IPR011059">
    <property type="entry name" value="Metal-dep_hydrolase_composite"/>
</dbReference>
<dbReference type="SUPFAM" id="SSF51338">
    <property type="entry name" value="Composite domain of metallo-dependent hydrolases"/>
    <property type="match status" value="1"/>
</dbReference>
<dbReference type="AlphaFoldDB" id="A0A285RCV9"/>
<comment type="cofactor">
    <cofactor evidence="2">
        <name>Zn(2+)</name>
        <dbReference type="ChEBI" id="CHEBI:29105"/>
    </cofactor>
    <text evidence="2">Binds 2 Zn(2+) ions per subunit.</text>
</comment>
<dbReference type="GO" id="GO:0005737">
    <property type="term" value="C:cytoplasm"/>
    <property type="evidence" value="ECO:0007669"/>
    <property type="project" value="TreeGrafter"/>
</dbReference>
<proteinExistence type="inferred from homology"/>
<dbReference type="EMBL" id="OBMM01000001">
    <property type="protein sequence ID" value="SOB91945.1"/>
    <property type="molecule type" value="Genomic_DNA"/>
</dbReference>
<evidence type="ECO:0000259" key="3">
    <source>
        <dbReference type="Pfam" id="PF12890"/>
    </source>
</evidence>
<feature type="binding site" evidence="2">
    <location>
        <position position="246"/>
    </location>
    <ligand>
        <name>Zn(2+)</name>
        <dbReference type="ChEBI" id="CHEBI:29105"/>
        <label>2</label>
    </ligand>
</feature>
<dbReference type="PANTHER" id="PTHR43668">
    <property type="entry name" value="ALLANTOINASE"/>
    <property type="match status" value="1"/>
</dbReference>
<organism evidence="4 5">
    <name type="scientific">Thalassospira xiamenensis</name>
    <dbReference type="NCBI Taxonomy" id="220697"/>
    <lineage>
        <taxon>Bacteria</taxon>
        <taxon>Pseudomonadati</taxon>
        <taxon>Pseudomonadota</taxon>
        <taxon>Alphaproteobacteria</taxon>
        <taxon>Rhodospirillales</taxon>
        <taxon>Thalassospiraceae</taxon>
        <taxon>Thalassospira</taxon>
    </lineage>
</organism>
<dbReference type="InterPro" id="IPR024403">
    <property type="entry name" value="DHOase_cat"/>
</dbReference>
<keyword evidence="2" id="KW-0862">Zinc</keyword>
<dbReference type="GO" id="GO:0044205">
    <property type="term" value="P:'de novo' UMP biosynthetic process"/>
    <property type="evidence" value="ECO:0007669"/>
    <property type="project" value="UniProtKB-UniRule"/>
</dbReference>
<keyword evidence="1 2" id="KW-0665">Pyrimidine biosynthesis</keyword>
<comment type="pathway">
    <text evidence="2">Pyrimidine metabolism; UMP biosynthesis via de novo pathway; (S)-dihydroorotate from bicarbonate: step 3/3.</text>
</comment>
<dbReference type="UniPathway" id="UPA00070">
    <property type="reaction ID" value="UER00117"/>
</dbReference>
<comment type="function">
    <text evidence="2">Catalyzes the reversible cyclization of carbamoyl aspartate to dihydroorotate.</text>
</comment>
<dbReference type="InterPro" id="IPR004722">
    <property type="entry name" value="DHOase"/>
</dbReference>
<feature type="binding site" evidence="2">
    <location>
        <position position="319"/>
    </location>
    <ligand>
        <name>Zn(2+)</name>
        <dbReference type="ChEBI" id="CHEBI:29105"/>
        <label>1</label>
    </ligand>
</feature>
<dbReference type="GO" id="GO:0006145">
    <property type="term" value="P:purine nucleobase catabolic process"/>
    <property type="evidence" value="ECO:0007669"/>
    <property type="project" value="TreeGrafter"/>
</dbReference>
<dbReference type="HAMAP" id="MF_00220_B">
    <property type="entry name" value="PyrC_classI_B"/>
    <property type="match status" value="1"/>
</dbReference>
<evidence type="ECO:0000313" key="5">
    <source>
        <dbReference type="Proteomes" id="UP000219068"/>
    </source>
</evidence>
<dbReference type="GO" id="GO:0004151">
    <property type="term" value="F:dihydroorotase activity"/>
    <property type="evidence" value="ECO:0007669"/>
    <property type="project" value="UniProtKB-UniRule"/>
</dbReference>
<protein>
    <recommendedName>
        <fullName evidence="2">Dihydroorotase</fullName>
        <shortName evidence="2">DHOase</shortName>
        <ecNumber evidence="2">3.5.2.3</ecNumber>
    </recommendedName>
</protein>
<sequence length="445" mass="47357">MTPAIRVKGTGRKAIINARLLDPAAQTDSTGGILIENSKIIDCGAQVTRENLPKDCEIVDAAGACLAPGLVDMRAQLRDPGFEHQETIETAGRSAAAGGITTIIALPNTDPVIDDVAGVEFIARRARKVGLAKVFAYGAVSKGIEGGEITEMGLLHQAGAVAFCDGVKTIASARLLRQALSYSTFFDGMIVQHPEEPELSKGAAMNSGELATRLGLSGVSPLAEVMQIERDLRLVEMTGGRLHFAHISTGESVEVIRKAKKRGLKVTCDTAPFYFALNENAVSDYRTFAKLSPPLRSEDDRQAIVAGLADGTIDAIASDHNPQDVDSKRLPFAQAAAGGVGFETLLPITLELYHNGHMSMLDVITKLTTAPAGLVRIKGAGTLEIGTAADLVLFDPDRPWKIDPYQFESKSKNSPFDGRLTQGRVLRTIIDGREVFADPSVAEGA</sequence>
<dbReference type="RefSeq" id="WP_097050366.1">
    <property type="nucleotide sequence ID" value="NZ_OBMM01000001.1"/>
</dbReference>
<dbReference type="InterPro" id="IPR032466">
    <property type="entry name" value="Metal_Hydrolase"/>
</dbReference>